<proteinExistence type="inferred from homology"/>
<dbReference type="InterPro" id="IPR003890">
    <property type="entry name" value="MIF4G-like_typ-3"/>
</dbReference>
<feature type="compositionally biased region" description="Basic and acidic residues" evidence="6">
    <location>
        <begin position="192"/>
        <end position="201"/>
    </location>
</feature>
<dbReference type="GO" id="GO:0016281">
    <property type="term" value="C:eukaryotic translation initiation factor 4F complex"/>
    <property type="evidence" value="ECO:0007669"/>
    <property type="project" value="TreeGrafter"/>
</dbReference>
<evidence type="ECO:0000313" key="10">
    <source>
        <dbReference type="Proteomes" id="UP001497382"/>
    </source>
</evidence>
<dbReference type="PANTHER" id="PTHR23253:SF78">
    <property type="entry name" value="EUKARYOTIC TRANSLATION INITIATION FACTOR 4G1, ISOFORM B-RELATED"/>
    <property type="match status" value="1"/>
</dbReference>
<feature type="region of interest" description="Disordered" evidence="6">
    <location>
        <begin position="789"/>
        <end position="823"/>
    </location>
</feature>
<dbReference type="Pfam" id="PF21140">
    <property type="entry name" value="eIF4G1-like_eIF4E-bd"/>
    <property type="match status" value="1"/>
</dbReference>
<feature type="region of interest" description="Disordered" evidence="6">
    <location>
        <begin position="283"/>
        <end position="310"/>
    </location>
</feature>
<feature type="compositionally biased region" description="Polar residues" evidence="6">
    <location>
        <begin position="175"/>
        <end position="191"/>
    </location>
</feature>
<accession>A0AAV1ZDC9</accession>
<evidence type="ECO:0000256" key="6">
    <source>
        <dbReference type="SAM" id="MobiDB-lite"/>
    </source>
</evidence>
<evidence type="ECO:0000256" key="5">
    <source>
        <dbReference type="ARBA" id="ARBA00022917"/>
    </source>
</evidence>
<dbReference type="SMART" id="SM00543">
    <property type="entry name" value="MIF4G"/>
    <property type="match status" value="1"/>
</dbReference>
<keyword evidence="3" id="KW-0597">Phosphoprotein</keyword>
<dbReference type="InterPro" id="IPR049485">
    <property type="entry name" value="eIF4G1-like_eIF4E-bd"/>
</dbReference>
<gene>
    <name evidence="9" type="ORF">LARSCL_LOCUS4182</name>
</gene>
<dbReference type="InterPro" id="IPR016024">
    <property type="entry name" value="ARM-type_fold"/>
</dbReference>
<keyword evidence="4" id="KW-0810">Translation regulation</keyword>
<dbReference type="PROSITE" id="PS51366">
    <property type="entry name" value="MI"/>
    <property type="match status" value="1"/>
</dbReference>
<feature type="compositionally biased region" description="Polar residues" evidence="6">
    <location>
        <begin position="800"/>
        <end position="811"/>
    </location>
</feature>
<evidence type="ECO:0000259" key="7">
    <source>
        <dbReference type="PROSITE" id="PS51363"/>
    </source>
</evidence>
<dbReference type="InterPro" id="IPR003307">
    <property type="entry name" value="W2_domain"/>
</dbReference>
<dbReference type="SMART" id="SM00515">
    <property type="entry name" value="eIF5C"/>
    <property type="match status" value="1"/>
</dbReference>
<feature type="compositionally biased region" description="Basic and acidic residues" evidence="6">
    <location>
        <begin position="789"/>
        <end position="799"/>
    </location>
</feature>
<protein>
    <recommendedName>
        <fullName evidence="11">Eukaryotic translation initiation factor 4 gamma 3</fullName>
    </recommendedName>
</protein>
<reference evidence="9 10" key="1">
    <citation type="submission" date="2024-04" db="EMBL/GenBank/DDBJ databases">
        <authorList>
            <person name="Rising A."/>
            <person name="Reimegard J."/>
            <person name="Sonavane S."/>
            <person name="Akerstrom W."/>
            <person name="Nylinder S."/>
            <person name="Hedman E."/>
            <person name="Kallberg Y."/>
        </authorList>
    </citation>
    <scope>NUCLEOTIDE SEQUENCE [LARGE SCALE GENOMIC DNA]</scope>
</reference>
<evidence type="ECO:0000256" key="2">
    <source>
        <dbReference type="ARBA" id="ARBA00022540"/>
    </source>
</evidence>
<dbReference type="CDD" id="cd11559">
    <property type="entry name" value="W2_eIF4G1_like"/>
    <property type="match status" value="1"/>
</dbReference>
<dbReference type="PROSITE" id="PS51363">
    <property type="entry name" value="W2"/>
    <property type="match status" value="1"/>
</dbReference>
<dbReference type="Pfam" id="PF02020">
    <property type="entry name" value="W2"/>
    <property type="match status" value="1"/>
</dbReference>
<evidence type="ECO:0000256" key="1">
    <source>
        <dbReference type="ARBA" id="ARBA00005775"/>
    </source>
</evidence>
<dbReference type="EMBL" id="CAXIEN010000034">
    <property type="protein sequence ID" value="CAL1268465.1"/>
    <property type="molecule type" value="Genomic_DNA"/>
</dbReference>
<comment type="caution">
    <text evidence="9">The sequence shown here is derived from an EMBL/GenBank/DDBJ whole genome shotgun (WGS) entry which is preliminary data.</text>
</comment>
<dbReference type="Pfam" id="PF02854">
    <property type="entry name" value="MIF4G"/>
    <property type="match status" value="1"/>
</dbReference>
<comment type="similarity">
    <text evidence="1">Belongs to the eukaryotic initiation factor 4G family.</text>
</comment>
<keyword evidence="5" id="KW-0648">Protein biosynthesis</keyword>
<dbReference type="SUPFAM" id="SSF48371">
    <property type="entry name" value="ARM repeat"/>
    <property type="match status" value="3"/>
</dbReference>
<dbReference type="GO" id="GO:0003743">
    <property type="term" value="F:translation initiation factor activity"/>
    <property type="evidence" value="ECO:0007669"/>
    <property type="project" value="UniProtKB-KW"/>
</dbReference>
<evidence type="ECO:0000256" key="3">
    <source>
        <dbReference type="ARBA" id="ARBA00022553"/>
    </source>
</evidence>
<keyword evidence="10" id="KW-1185">Reference proteome</keyword>
<evidence type="ECO:0000313" key="9">
    <source>
        <dbReference type="EMBL" id="CAL1268465.1"/>
    </source>
</evidence>
<dbReference type="PANTHER" id="PTHR23253">
    <property type="entry name" value="EUKARYOTIC TRANSLATION INITIATION FACTOR 4 GAMMA"/>
    <property type="match status" value="1"/>
</dbReference>
<name>A0AAV1ZDC9_9ARAC</name>
<sequence>MATSQIDPKTGKNLVTGDNRAAERIVRPNTEKPSENSDSNICLQLASQLVAFLNGSGSDIASKQPESFQKNLDASICLQLTTQLAAFLNDSPCDVTFKQQEPVIAIVASLLLLLREKQRKNASVSSVSQMTTVTPSSVPTNIFEKNSSALPKTDCEILKANPTAGENLYTTLQNDISSNEETSDKSSFSPNENHEDKKDTEELQENKIFLKYSYIDGEDQTGVSQRSSVDNQENSDSNICVPSDTQLSAVLNDSCTDFAFKQPEPVKIDTMCSQEHEELRVQETPVGKIKKTKKKKDLNKQSESKKGGKMDAFLDTKEDAALCLVSPPPPMTAAAPTCVPILVSEKNPCPELIMGGENLNSIPMLEENPYTTPQTVISPWESNSEASSVSINTDRPQQNKIVLKYSYKEDQWSPLNPEGKKHYDREFLLYLQSQPLSLCKPNNLPNLSVIKDKAHIYKLPKVNRTHSSPVIGGSQGKKGKKSKKIKSLSVDQIIELHKSPNPWRPLHKCEAPLHEKDRLKRSVLSVLNKLTPQKFETLLAQLKSLLIDTEEKLSLVSVLVFEKAVCEPMFSGVYANLSKHLALIKVPVSGASGTQVNFLKLLLTKCQMEFEQDWSHELEEKMKNLKAADPNQRKRLQFEYDEEEKKIRHRKLGNIRFIGELFKLGMLIKPILHEMIEMLLHQGNDESLEYLTRLLKTIGKELDDAKSTKKRHQMDKYFDQMKLIVAKRMTSSRVRFLLQDVIDLRKNNWLPRRPEINPKTIEEIHKEAELEAREQELCKDVTNKRKNTSEIDSFDDSRTSSESNKNSNLMVNPSKLKSTKPDEVESIRLGPVGRCLQTFEGDISSAIITTDSDKTALMNKYPNLVKQSPSSNFEEKIASQRLTLSSSESNEVFNRECLPAIRKTPSSSKERENVLETANWRSGTSEAKAPEVKSTAEIQVIGNAATTKGTENVVNRFLIYELALNSPQYNKDDMQRKTTTIIEKLILNNDFEEAIKNVTELASPNTVHMFIDAAINQVLEKSIQARYSLGHLLSSLLKKEIITFEQYKKGFSAVLERVNDYAMDISLICDYMGEILGHMIEDTETPFKLLKEVLQPCIPSEKAGILVSSILHYAAKRKSKIKIGDLWKKSDVQWTDIIGTDENIAEFIKKHKLEFTVSSTEVNPLTQMSMNEMKTQLLSQIEKNAELKVVFNWVDVNVSDTSDPIFVHALVTVVHESCLSGSETIWELNTSKLKLRVPLISRYVSTNEKLQLHVLYAVQALMNQLGQPNGLLHQIFYILYDDDVISRKIFEEWEQSDDPNEVEGKVIAVHSAKSFFTWLRKPEEETEEINFV</sequence>
<feature type="region of interest" description="Disordered" evidence="6">
    <location>
        <begin position="175"/>
        <end position="201"/>
    </location>
</feature>
<dbReference type="GO" id="GO:0003729">
    <property type="term" value="F:mRNA binding"/>
    <property type="evidence" value="ECO:0007669"/>
    <property type="project" value="TreeGrafter"/>
</dbReference>
<evidence type="ECO:0000256" key="4">
    <source>
        <dbReference type="ARBA" id="ARBA00022845"/>
    </source>
</evidence>
<feature type="domain" description="W2" evidence="7">
    <location>
        <begin position="1157"/>
        <end position="1329"/>
    </location>
</feature>
<feature type="region of interest" description="Disordered" evidence="6">
    <location>
        <begin position="221"/>
        <end position="240"/>
    </location>
</feature>
<dbReference type="SMART" id="SM00544">
    <property type="entry name" value="MA3"/>
    <property type="match status" value="1"/>
</dbReference>
<dbReference type="Gene3D" id="1.25.40.180">
    <property type="match status" value="3"/>
</dbReference>
<dbReference type="Pfam" id="PF02847">
    <property type="entry name" value="MA3"/>
    <property type="match status" value="1"/>
</dbReference>
<organism evidence="9 10">
    <name type="scientific">Larinioides sclopetarius</name>
    <dbReference type="NCBI Taxonomy" id="280406"/>
    <lineage>
        <taxon>Eukaryota</taxon>
        <taxon>Metazoa</taxon>
        <taxon>Ecdysozoa</taxon>
        <taxon>Arthropoda</taxon>
        <taxon>Chelicerata</taxon>
        <taxon>Arachnida</taxon>
        <taxon>Araneae</taxon>
        <taxon>Araneomorphae</taxon>
        <taxon>Entelegynae</taxon>
        <taxon>Araneoidea</taxon>
        <taxon>Araneidae</taxon>
        <taxon>Larinioides</taxon>
    </lineage>
</organism>
<evidence type="ECO:0008006" key="11">
    <source>
        <dbReference type="Google" id="ProtNLM"/>
    </source>
</evidence>
<dbReference type="GO" id="GO:0006417">
    <property type="term" value="P:regulation of translation"/>
    <property type="evidence" value="ECO:0007669"/>
    <property type="project" value="UniProtKB-KW"/>
</dbReference>
<keyword evidence="2" id="KW-0396">Initiation factor</keyword>
<dbReference type="InterPro" id="IPR003891">
    <property type="entry name" value="Initiation_fac_eIF4g_MI"/>
</dbReference>
<dbReference type="FunFam" id="1.25.40.180:FF:000042">
    <property type="entry name" value="Eukaryotic translation initiation factor 4 gamma"/>
    <property type="match status" value="1"/>
</dbReference>
<feature type="compositionally biased region" description="Basic and acidic residues" evidence="6">
    <location>
        <begin position="298"/>
        <end position="310"/>
    </location>
</feature>
<feature type="domain" description="MI" evidence="8">
    <location>
        <begin position="973"/>
        <end position="1095"/>
    </location>
</feature>
<dbReference type="Proteomes" id="UP001497382">
    <property type="component" value="Unassembled WGS sequence"/>
</dbReference>
<feature type="compositionally biased region" description="Basic residues" evidence="6">
    <location>
        <begin position="288"/>
        <end position="297"/>
    </location>
</feature>
<evidence type="ECO:0000259" key="8">
    <source>
        <dbReference type="PROSITE" id="PS51366"/>
    </source>
</evidence>